<sequence>MNNFMIPEKIEQKIQSGVDQIPTPIQRKMISALAEELTEREYRELCHQLHGSKAEFDQEDGECTIKGSKERKYFYTVQSALYRGIFWETLERLDFFEEREKKFKLAEEEWLDPEGGFYEKN</sequence>
<dbReference type="RefSeq" id="WP_192963098.1">
    <property type="nucleotide sequence ID" value="NZ_KP984530.1"/>
</dbReference>
<name>A0A0U2D888_9LACO</name>
<accession>A0A0U2D888</accession>
<evidence type="ECO:0000313" key="1">
    <source>
        <dbReference type="EMBL" id="AKN19599.1"/>
    </source>
</evidence>
<protein>
    <submittedName>
        <fullName evidence="1">Uncharacterized protein</fullName>
    </submittedName>
</protein>
<keyword evidence="1" id="KW-0614">Plasmid</keyword>
<reference evidence="1" key="1">
    <citation type="submission" date="2015-03" db="EMBL/GenBank/DDBJ databases">
        <title>Novel Lactobacillus sp. plasmids isolated from BV infected patients.</title>
        <authorList>
            <person name="Harris L.K."/>
            <person name="van Zyl L.J."/>
            <person name="Damelin L."/>
            <person name="Tiemessen C."/>
            <person name="Trindade M.I."/>
        </authorList>
    </citation>
    <scope>NUCLEOTIDE SEQUENCE</scope>
    <source>
        <strain evidence="1">L8</strain>
        <plasmid evidence="1">pLc4</plasmid>
    </source>
</reference>
<organism evidence="1">
    <name type="scientific">Lactobacillus crispatus</name>
    <dbReference type="NCBI Taxonomy" id="47770"/>
    <lineage>
        <taxon>Bacteria</taxon>
        <taxon>Bacillati</taxon>
        <taxon>Bacillota</taxon>
        <taxon>Bacilli</taxon>
        <taxon>Lactobacillales</taxon>
        <taxon>Lactobacillaceae</taxon>
        <taxon>Lactobacillus</taxon>
    </lineage>
</organism>
<dbReference type="AlphaFoldDB" id="A0A0U2D888"/>
<geneLocation type="plasmid" evidence="1">
    <name>pLc4</name>
</geneLocation>
<dbReference type="EMBL" id="KP984530">
    <property type="protein sequence ID" value="AKN19599.1"/>
    <property type="molecule type" value="Genomic_DNA"/>
</dbReference>
<proteinExistence type="predicted"/>